<organism evidence="1">
    <name type="scientific">Anopheles sinensis</name>
    <name type="common">Mosquito</name>
    <dbReference type="NCBI Taxonomy" id="74873"/>
    <lineage>
        <taxon>Eukaryota</taxon>
        <taxon>Metazoa</taxon>
        <taxon>Ecdysozoa</taxon>
        <taxon>Arthropoda</taxon>
        <taxon>Hexapoda</taxon>
        <taxon>Insecta</taxon>
        <taxon>Pterygota</taxon>
        <taxon>Neoptera</taxon>
        <taxon>Endopterygota</taxon>
        <taxon>Diptera</taxon>
        <taxon>Nematocera</taxon>
        <taxon>Culicoidea</taxon>
        <taxon>Culicidae</taxon>
        <taxon>Anophelinae</taxon>
        <taxon>Anopheles</taxon>
    </lineage>
</organism>
<evidence type="ECO:0000313" key="3">
    <source>
        <dbReference type="Proteomes" id="UP000030765"/>
    </source>
</evidence>
<dbReference type="Proteomes" id="UP000030765">
    <property type="component" value="Unassembled WGS sequence"/>
</dbReference>
<evidence type="ECO:0000313" key="2">
    <source>
        <dbReference type="EnsemblMetazoa" id="ASIC007078-PA"/>
    </source>
</evidence>
<reference evidence="2" key="2">
    <citation type="submission" date="2020-05" db="UniProtKB">
        <authorList>
            <consortium name="EnsemblMetazoa"/>
        </authorList>
    </citation>
    <scope>IDENTIFICATION</scope>
</reference>
<dbReference type="EMBL" id="KE524995">
    <property type="protein sequence ID" value="KFB39626.1"/>
    <property type="molecule type" value="Genomic_DNA"/>
</dbReference>
<proteinExistence type="predicted"/>
<evidence type="ECO:0000313" key="1">
    <source>
        <dbReference type="EMBL" id="KFB39626.1"/>
    </source>
</evidence>
<name>A0A084VNT2_ANOSI</name>
<keyword evidence="3" id="KW-1185">Reference proteome</keyword>
<protein>
    <submittedName>
        <fullName evidence="1 2">Uncharacterized protein</fullName>
    </submittedName>
</protein>
<accession>A0A084VNT2</accession>
<dbReference type="AlphaFoldDB" id="A0A084VNT2"/>
<reference evidence="1 3" key="1">
    <citation type="journal article" date="2014" name="BMC Genomics">
        <title>Genome sequence of Anopheles sinensis provides insight into genetics basis of mosquito competence for malaria parasites.</title>
        <authorList>
            <person name="Zhou D."/>
            <person name="Zhang D."/>
            <person name="Ding G."/>
            <person name="Shi L."/>
            <person name="Hou Q."/>
            <person name="Ye Y."/>
            <person name="Xu Y."/>
            <person name="Zhou H."/>
            <person name="Xiong C."/>
            <person name="Li S."/>
            <person name="Yu J."/>
            <person name="Hong S."/>
            <person name="Yu X."/>
            <person name="Zou P."/>
            <person name="Chen C."/>
            <person name="Chang X."/>
            <person name="Wang W."/>
            <person name="Lv Y."/>
            <person name="Sun Y."/>
            <person name="Ma L."/>
            <person name="Shen B."/>
            <person name="Zhu C."/>
        </authorList>
    </citation>
    <scope>NUCLEOTIDE SEQUENCE [LARGE SCALE GENOMIC DNA]</scope>
</reference>
<sequence>MSHKCHLQYSSSLAVHFRIAETLRQRCSSSPSIIITPSIAPPFAPSSLGRFRKSQTSQLIRGTVWKHRPHNVLVDANRNYLRKHKILTLDQKSLPRTLSARHCLQATASNYSLQQRGNGKTADSKQTSNLRHLLPLASASALYPVVLPEIAVPFVLPVPNIMSLPVRSSGPQASDAGKLFR</sequence>
<dbReference type="VEuPathDB" id="VectorBase:ASIC007078"/>
<dbReference type="EMBL" id="ATLV01014899">
    <property type="status" value="NOT_ANNOTATED_CDS"/>
    <property type="molecule type" value="Genomic_DNA"/>
</dbReference>
<gene>
    <name evidence="1" type="ORF">ZHAS_00007078</name>
</gene>
<dbReference type="EnsemblMetazoa" id="ASIC007078-RA">
    <property type="protein sequence ID" value="ASIC007078-PA"/>
    <property type="gene ID" value="ASIC007078"/>
</dbReference>